<dbReference type="Gene3D" id="1.20.58.150">
    <property type="entry name" value="ANTH domain"/>
    <property type="match status" value="1"/>
</dbReference>
<dbReference type="GO" id="GO:0005545">
    <property type="term" value="F:1-phosphatidylinositol binding"/>
    <property type="evidence" value="ECO:0007669"/>
    <property type="project" value="InterPro"/>
</dbReference>
<dbReference type="InterPro" id="IPR014712">
    <property type="entry name" value="ANTH_dom_sf"/>
</dbReference>
<evidence type="ECO:0000256" key="1">
    <source>
        <dbReference type="ARBA" id="ARBA00004600"/>
    </source>
</evidence>
<evidence type="ECO:0000256" key="5">
    <source>
        <dbReference type="SAM" id="MobiDB-lite"/>
    </source>
</evidence>
<dbReference type="SUPFAM" id="SSF89009">
    <property type="entry name" value="GAT-like domain"/>
    <property type="match status" value="1"/>
</dbReference>
<feature type="region of interest" description="Disordered" evidence="5">
    <location>
        <begin position="463"/>
        <end position="483"/>
    </location>
</feature>
<dbReference type="EMBL" id="NBCO01000043">
    <property type="protein sequence ID" value="ORC84626.1"/>
    <property type="molecule type" value="Genomic_DNA"/>
</dbReference>
<dbReference type="CDD" id="cd03564">
    <property type="entry name" value="ANTH_N"/>
    <property type="match status" value="1"/>
</dbReference>
<keyword evidence="3" id="KW-0472">Membrane</keyword>
<dbReference type="GeneID" id="39989873"/>
<accession>A0A1X0NIY0</accession>
<dbReference type="SMART" id="SM00273">
    <property type="entry name" value="ENTH"/>
    <property type="match status" value="1"/>
</dbReference>
<dbReference type="Gene3D" id="1.25.40.90">
    <property type="match status" value="1"/>
</dbReference>
<dbReference type="InterPro" id="IPR013809">
    <property type="entry name" value="ENTH"/>
</dbReference>
<dbReference type="GO" id="GO:0005905">
    <property type="term" value="C:clathrin-coated pit"/>
    <property type="evidence" value="ECO:0007669"/>
    <property type="project" value="UniProtKB-SubCell"/>
</dbReference>
<dbReference type="GO" id="GO:0048268">
    <property type="term" value="P:clathrin coat assembly"/>
    <property type="evidence" value="ECO:0007669"/>
    <property type="project" value="InterPro"/>
</dbReference>
<dbReference type="InterPro" id="IPR048050">
    <property type="entry name" value="ANTH_N_plant"/>
</dbReference>
<feature type="region of interest" description="Disordered" evidence="5">
    <location>
        <begin position="320"/>
        <end position="354"/>
    </location>
</feature>
<dbReference type="Proteomes" id="UP000192257">
    <property type="component" value="Unassembled WGS sequence"/>
</dbReference>
<dbReference type="PANTHER" id="PTHR22951">
    <property type="entry name" value="CLATHRIN ASSEMBLY PROTEIN"/>
    <property type="match status" value="1"/>
</dbReference>
<dbReference type="STRING" id="67003.A0A1X0NIY0"/>
<feature type="compositionally biased region" description="Polar residues" evidence="5">
    <location>
        <begin position="344"/>
        <end position="354"/>
    </location>
</feature>
<feature type="domain" description="ENTH" evidence="6">
    <location>
        <begin position="24"/>
        <end position="164"/>
    </location>
</feature>
<dbReference type="GO" id="GO:0006900">
    <property type="term" value="P:vesicle budding from membrane"/>
    <property type="evidence" value="ECO:0007669"/>
    <property type="project" value="TreeGrafter"/>
</dbReference>
<comment type="caution">
    <text evidence="7">The sequence shown here is derived from an EMBL/GenBank/DDBJ whole genome shotgun (WGS) entry which is preliminary data.</text>
</comment>
<keyword evidence="8" id="KW-1185">Reference proteome</keyword>
<evidence type="ECO:0000256" key="3">
    <source>
        <dbReference type="ARBA" id="ARBA00023136"/>
    </source>
</evidence>
<dbReference type="AlphaFoldDB" id="A0A1X0NIY0"/>
<protein>
    <submittedName>
        <fullName evidence="7">Putative clathrin coat assembly protein</fullName>
    </submittedName>
</protein>
<dbReference type="InterPro" id="IPR011417">
    <property type="entry name" value="ANTH_dom"/>
</dbReference>
<evidence type="ECO:0000256" key="2">
    <source>
        <dbReference type="ARBA" id="ARBA00022583"/>
    </source>
</evidence>
<dbReference type="GO" id="GO:0030136">
    <property type="term" value="C:clathrin-coated vesicle"/>
    <property type="evidence" value="ECO:0007669"/>
    <property type="project" value="InterPro"/>
</dbReference>
<evidence type="ECO:0000256" key="4">
    <source>
        <dbReference type="ARBA" id="ARBA00023176"/>
    </source>
</evidence>
<gene>
    <name evidence="7" type="ORF">TM35_000431940</name>
</gene>
<dbReference type="VEuPathDB" id="TriTrypDB:TM35_000431940"/>
<evidence type="ECO:0000259" key="6">
    <source>
        <dbReference type="PROSITE" id="PS50942"/>
    </source>
</evidence>
<dbReference type="PANTHER" id="PTHR22951:SF5">
    <property type="entry name" value="PHOSPHATIDYLINOSITOL-BINDING CLATHRIN ASSEMBLY PROTEIN LAP"/>
    <property type="match status" value="1"/>
</dbReference>
<dbReference type="GO" id="GO:0072583">
    <property type="term" value="P:clathrin-dependent endocytosis"/>
    <property type="evidence" value="ECO:0007669"/>
    <property type="project" value="InterPro"/>
</dbReference>
<dbReference type="Pfam" id="PF07651">
    <property type="entry name" value="ANTH"/>
    <property type="match status" value="1"/>
</dbReference>
<dbReference type="InterPro" id="IPR008942">
    <property type="entry name" value="ENTH_VHS"/>
</dbReference>
<dbReference type="GO" id="GO:0000149">
    <property type="term" value="F:SNARE binding"/>
    <property type="evidence" value="ECO:0007669"/>
    <property type="project" value="TreeGrafter"/>
</dbReference>
<comment type="subcellular location">
    <subcellularLocation>
        <location evidence="1">Membrane</location>
        <location evidence="1">Clathrin-coated pit</location>
    </subcellularLocation>
</comment>
<feature type="compositionally biased region" description="Basic and acidic residues" evidence="5">
    <location>
        <begin position="323"/>
        <end position="337"/>
    </location>
</feature>
<dbReference type="PROSITE" id="PS50942">
    <property type="entry name" value="ENTH"/>
    <property type="match status" value="1"/>
</dbReference>
<sequence length="500" mass="56466">MNERDTNELKRGGGYLKEKAIIGLSIVTGDELDRAIMKTTSHMLKAPKEKHMQRLLAATYGHYKSNSRDGKSICDYIVSELEKRLHTHNWIVVLKALVTLHRLMTDGSNELIDSIQRNRSLFCARNTKDLSENVEGSIQSAFIRQYFRYLEERASSQQSIGNTNRIESVEFSSYLRSLDVDSLAPIFQVLLTQLASLLEIDYRETIVDNFCTLEAYQKLVDDGKILYQLLSDRIIFILDGFSDFPLEKKKYWLQLYKEYNIIAERLRFFYNSILDSSKVFAQPPPRLKPLPASLLEQLEDDVRMSNIACEDVTETLESLGITRGEEKEEVPSKEVAKRPPSPLSPKTTEVASGVEQTSLPLTAVENKCPTFSMDDLFVGPSVPIPSETVPCAPTNALFNDPQQLFMNTNQGINQMMPAPVNNQAPVYGTLDDGWSTGAPVSYEGIPSVQPQLPPQVTMTTNFEWGGNNSSVNQETPEKKKDDAFKDLYVEGQKGWYSKDK</sequence>
<dbReference type="GO" id="GO:0032050">
    <property type="term" value="F:clathrin heavy chain binding"/>
    <property type="evidence" value="ECO:0007669"/>
    <property type="project" value="TreeGrafter"/>
</dbReference>
<dbReference type="SUPFAM" id="SSF48464">
    <property type="entry name" value="ENTH/VHS domain"/>
    <property type="match status" value="1"/>
</dbReference>
<feature type="compositionally biased region" description="Polar residues" evidence="5">
    <location>
        <begin position="463"/>
        <end position="474"/>
    </location>
</feature>
<dbReference type="GO" id="GO:0005546">
    <property type="term" value="F:phosphatidylinositol-4,5-bisphosphate binding"/>
    <property type="evidence" value="ECO:0007669"/>
    <property type="project" value="TreeGrafter"/>
</dbReference>
<dbReference type="RefSeq" id="XP_028878692.1">
    <property type="nucleotide sequence ID" value="XM_029030093.1"/>
</dbReference>
<keyword evidence="4" id="KW-0168">Coated pit</keyword>
<evidence type="ECO:0000313" key="8">
    <source>
        <dbReference type="Proteomes" id="UP000192257"/>
    </source>
</evidence>
<dbReference type="InterPro" id="IPR045192">
    <property type="entry name" value="AP180-like"/>
</dbReference>
<evidence type="ECO:0000313" key="7">
    <source>
        <dbReference type="EMBL" id="ORC84626.1"/>
    </source>
</evidence>
<name>A0A1X0NIY0_9TRYP</name>
<proteinExistence type="predicted"/>
<reference evidence="7 8" key="1">
    <citation type="submission" date="2017-03" db="EMBL/GenBank/DDBJ databases">
        <title>An alternative strategy for trypanosome survival in the mammalian bloodstream revealed through genome and transcriptome analysis of the ubiquitous bovine parasite Trypanosoma (Megatrypanum) theileri.</title>
        <authorList>
            <person name="Kelly S."/>
            <person name="Ivens A."/>
            <person name="Mott A."/>
            <person name="O'Neill E."/>
            <person name="Emms D."/>
            <person name="Macleod O."/>
            <person name="Voorheis P."/>
            <person name="Matthews J."/>
            <person name="Matthews K."/>
            <person name="Carrington M."/>
        </authorList>
    </citation>
    <scope>NUCLEOTIDE SEQUENCE [LARGE SCALE GENOMIC DNA]</scope>
    <source>
        <strain evidence="7">Edinburgh</strain>
    </source>
</reference>
<dbReference type="OrthoDB" id="44015at2759"/>
<organism evidence="7 8">
    <name type="scientific">Trypanosoma theileri</name>
    <dbReference type="NCBI Taxonomy" id="67003"/>
    <lineage>
        <taxon>Eukaryota</taxon>
        <taxon>Discoba</taxon>
        <taxon>Euglenozoa</taxon>
        <taxon>Kinetoplastea</taxon>
        <taxon>Metakinetoplastina</taxon>
        <taxon>Trypanosomatida</taxon>
        <taxon>Trypanosomatidae</taxon>
        <taxon>Trypanosoma</taxon>
    </lineage>
</organism>
<keyword evidence="2" id="KW-0254">Endocytosis</keyword>